<evidence type="ECO:0000313" key="1">
    <source>
        <dbReference type="EMBL" id="MFA1556494.1"/>
    </source>
</evidence>
<protein>
    <submittedName>
        <fullName evidence="1">Uncharacterized protein</fullName>
    </submittedName>
</protein>
<name>A0ABV4R103_9ACTN</name>
<proteinExistence type="predicted"/>
<dbReference type="Proteomes" id="UP001569904">
    <property type="component" value="Unassembled WGS sequence"/>
</dbReference>
<dbReference type="EMBL" id="JAXCEH010000015">
    <property type="protein sequence ID" value="MFA1556494.1"/>
    <property type="molecule type" value="Genomic_DNA"/>
</dbReference>
<organism evidence="1 2">
    <name type="scientific">Actinomadura chokoriensis</name>
    <dbReference type="NCBI Taxonomy" id="454156"/>
    <lineage>
        <taxon>Bacteria</taxon>
        <taxon>Bacillati</taxon>
        <taxon>Actinomycetota</taxon>
        <taxon>Actinomycetes</taxon>
        <taxon>Streptosporangiales</taxon>
        <taxon>Thermomonosporaceae</taxon>
        <taxon>Actinomadura</taxon>
    </lineage>
</organism>
<sequence>MGANTMAYVSTELAARVCPCAAAVAGRVYPVERPAGPVDDRFSAAVVREVGDVLGSFGFPVIEDDSADWYALSWCLWRFVYGYSGRGRHGGDPAGDSAGSDGAAGGVRW</sequence>
<gene>
    <name evidence="1" type="ORF">SM436_22620</name>
</gene>
<keyword evidence="2" id="KW-1185">Reference proteome</keyword>
<comment type="caution">
    <text evidence="1">The sequence shown here is derived from an EMBL/GenBank/DDBJ whole genome shotgun (WGS) entry which is preliminary data.</text>
</comment>
<evidence type="ECO:0000313" key="2">
    <source>
        <dbReference type="Proteomes" id="UP001569904"/>
    </source>
</evidence>
<reference evidence="1 2" key="1">
    <citation type="submission" date="2023-11" db="EMBL/GenBank/DDBJ databases">
        <title>Actinomadura monticuli sp. nov., isolated from volcanic ash.</title>
        <authorList>
            <person name="Lee S.D."/>
            <person name="Yang H."/>
            <person name="Kim I.S."/>
        </authorList>
    </citation>
    <scope>NUCLEOTIDE SEQUENCE [LARGE SCALE GENOMIC DNA]</scope>
    <source>
        <strain evidence="1 2">DSM 45346</strain>
    </source>
</reference>
<accession>A0ABV4R103</accession>
<dbReference type="RefSeq" id="WP_371943213.1">
    <property type="nucleotide sequence ID" value="NZ_JAXCEH010000015.1"/>
</dbReference>